<dbReference type="VEuPathDB" id="VectorBase:SCAU010292"/>
<dbReference type="AlphaFoldDB" id="A0A1I8PQZ5"/>
<feature type="signal peptide" evidence="5">
    <location>
        <begin position="1"/>
        <end position="21"/>
    </location>
</feature>
<evidence type="ECO:0000256" key="5">
    <source>
        <dbReference type="SAM" id="SignalP"/>
    </source>
</evidence>
<feature type="domain" description="SCP" evidence="6">
    <location>
        <begin position="62"/>
        <end position="223"/>
    </location>
</feature>
<evidence type="ECO:0000256" key="3">
    <source>
        <dbReference type="ARBA" id="ARBA00022525"/>
    </source>
</evidence>
<dbReference type="InterPro" id="IPR035940">
    <property type="entry name" value="CAP_sf"/>
</dbReference>
<dbReference type="SMART" id="SM00198">
    <property type="entry name" value="SCP"/>
    <property type="match status" value="1"/>
</dbReference>
<dbReference type="KEGG" id="scac:106086908"/>
<keyword evidence="3" id="KW-0964">Secreted</keyword>
<reference evidence="7" key="1">
    <citation type="submission" date="2020-05" db="UniProtKB">
        <authorList>
            <consortium name="EnsemblMetazoa"/>
        </authorList>
    </citation>
    <scope>IDENTIFICATION</scope>
    <source>
        <strain evidence="7">USDA</strain>
    </source>
</reference>
<protein>
    <recommendedName>
        <fullName evidence="6">SCP domain-containing protein</fullName>
    </recommendedName>
</protein>
<feature type="chain" id="PRO_5009327053" description="SCP domain-containing protein" evidence="5">
    <location>
        <begin position="22"/>
        <end position="262"/>
    </location>
</feature>
<dbReference type="InterPro" id="IPR034763">
    <property type="entry name" value="P14a_insect"/>
</dbReference>
<evidence type="ECO:0000256" key="2">
    <source>
        <dbReference type="ARBA" id="ARBA00009923"/>
    </source>
</evidence>
<dbReference type="Proteomes" id="UP000095300">
    <property type="component" value="Unassembled WGS sequence"/>
</dbReference>
<accession>A0A1I8PQZ5</accession>
<keyword evidence="8" id="KW-1185">Reference proteome</keyword>
<proteinExistence type="inferred from homology"/>
<gene>
    <name evidence="7" type="primary">106086908</name>
</gene>
<sequence>MVTHNGFLIVLLLAVVGSSLAFDYCNDKDTKCCGYKHIACKNNKQFGPQCKRSATIIPMTQDLINIILHGHNEARNLMANGTYGFPTARRLGVIAWENSLAQVADYNVRQCNPVMDQCRNTLYFKFVGQNIGISNWNSREQQYTVEEVIRHQIRKWISQRRFATTKDMQSYPFKLPEITFGHFAVMMLQKANRVGCAIQRETEPDGYVRQAMTCNYSHDLVVGQPVYAMGPTASACNAGISPVYPNLCTVFEAMYPNQIGVF</sequence>
<dbReference type="OrthoDB" id="414826at2759"/>
<dbReference type="CDD" id="cd05380">
    <property type="entry name" value="CAP_euk"/>
    <property type="match status" value="1"/>
</dbReference>
<dbReference type="GO" id="GO:0005576">
    <property type="term" value="C:extracellular region"/>
    <property type="evidence" value="ECO:0007669"/>
    <property type="project" value="UniProtKB-SubCell"/>
</dbReference>
<name>A0A1I8PQZ5_STOCA</name>
<evidence type="ECO:0000256" key="1">
    <source>
        <dbReference type="ARBA" id="ARBA00004613"/>
    </source>
</evidence>
<dbReference type="PIRSF" id="PIRSF038921">
    <property type="entry name" value="P14a"/>
    <property type="match status" value="1"/>
</dbReference>
<dbReference type="EnsemblMetazoa" id="SCAU010292-RA">
    <property type="protein sequence ID" value="SCAU010292-PA"/>
    <property type="gene ID" value="SCAU010292"/>
</dbReference>
<comment type="subcellular location">
    <subcellularLocation>
        <location evidence="1">Secreted</location>
    </subcellularLocation>
</comment>
<evidence type="ECO:0000313" key="8">
    <source>
        <dbReference type="Proteomes" id="UP000095300"/>
    </source>
</evidence>
<dbReference type="Pfam" id="PF00188">
    <property type="entry name" value="CAP"/>
    <property type="match status" value="1"/>
</dbReference>
<dbReference type="SUPFAM" id="SSF55797">
    <property type="entry name" value="PR-1-like"/>
    <property type="match status" value="1"/>
</dbReference>
<organism evidence="7 8">
    <name type="scientific">Stomoxys calcitrans</name>
    <name type="common">Stable fly</name>
    <name type="synonym">Conops calcitrans</name>
    <dbReference type="NCBI Taxonomy" id="35570"/>
    <lineage>
        <taxon>Eukaryota</taxon>
        <taxon>Metazoa</taxon>
        <taxon>Ecdysozoa</taxon>
        <taxon>Arthropoda</taxon>
        <taxon>Hexapoda</taxon>
        <taxon>Insecta</taxon>
        <taxon>Pterygota</taxon>
        <taxon>Neoptera</taxon>
        <taxon>Endopterygota</taxon>
        <taxon>Diptera</taxon>
        <taxon>Brachycera</taxon>
        <taxon>Muscomorpha</taxon>
        <taxon>Muscoidea</taxon>
        <taxon>Muscidae</taxon>
        <taxon>Stomoxys</taxon>
    </lineage>
</organism>
<evidence type="ECO:0000256" key="4">
    <source>
        <dbReference type="ARBA" id="ARBA00022729"/>
    </source>
</evidence>
<keyword evidence="4 5" id="KW-0732">Signal</keyword>
<evidence type="ECO:0000313" key="7">
    <source>
        <dbReference type="EnsemblMetazoa" id="SCAU010292-PA"/>
    </source>
</evidence>
<dbReference type="Gene3D" id="3.40.33.10">
    <property type="entry name" value="CAP"/>
    <property type="match status" value="1"/>
</dbReference>
<evidence type="ECO:0000259" key="6">
    <source>
        <dbReference type="SMART" id="SM00198"/>
    </source>
</evidence>
<comment type="similarity">
    <text evidence="2">Belongs to the CRISP family.</text>
</comment>
<dbReference type="InterPro" id="IPR014044">
    <property type="entry name" value="CAP_dom"/>
</dbReference>